<gene>
    <name evidence="4" type="ORF">SAMN06296036_11314</name>
</gene>
<dbReference type="AlphaFoldDB" id="A0A1Y6C531"/>
<name>A0A1Y6C531_9BACT</name>
<dbReference type="Proteomes" id="UP000192907">
    <property type="component" value="Unassembled WGS sequence"/>
</dbReference>
<evidence type="ECO:0000259" key="2">
    <source>
        <dbReference type="Pfam" id="PF02625"/>
    </source>
</evidence>
<dbReference type="Pfam" id="PF02625">
    <property type="entry name" value="XdhC_CoxI"/>
    <property type="match status" value="1"/>
</dbReference>
<dbReference type="RefSeq" id="WP_132320996.1">
    <property type="nucleotide sequence ID" value="NZ_FWZT01000013.1"/>
</dbReference>
<feature type="compositionally biased region" description="Basic and acidic residues" evidence="1">
    <location>
        <begin position="262"/>
        <end position="274"/>
    </location>
</feature>
<dbReference type="InterPro" id="IPR027051">
    <property type="entry name" value="XdhC_Rossmann_dom"/>
</dbReference>
<dbReference type="OrthoDB" id="5296925at2"/>
<evidence type="ECO:0000313" key="5">
    <source>
        <dbReference type="Proteomes" id="UP000192907"/>
    </source>
</evidence>
<sequence length="284" mass="31405">MLETQRKLLRLLEDQVDCIEVTVTDVRVSAPQNVGAKMLVTRNGLVAGTIGGGQLEAHGLRHAQSMLADEFIGSQALTWNLKKDLGMTCGGIVSLFFESHRTRSWPIAIFGAGHVAQAVVRCLLPLNCQITCFDDRQEWLDAMPRAENLLLRNLSLSYEQIFSDLPQQCFVLAMTKGHKFDFPVLKLALSQNDRFPFVGVLGSRSKAVVLKRELLGAGVTEQQCQQLVCPLGLDIGSRDPAEIAISIAAQLIYRKDRLQADRATEHNRRSRNGDGAELWTAPPD</sequence>
<keyword evidence="5" id="KW-1185">Reference proteome</keyword>
<evidence type="ECO:0000313" key="4">
    <source>
        <dbReference type="EMBL" id="SMF42733.1"/>
    </source>
</evidence>
<dbReference type="STRING" id="1513793.SAMN06296036_11314"/>
<evidence type="ECO:0000259" key="3">
    <source>
        <dbReference type="Pfam" id="PF13478"/>
    </source>
</evidence>
<accession>A0A1Y6C531</accession>
<evidence type="ECO:0000256" key="1">
    <source>
        <dbReference type="SAM" id="MobiDB-lite"/>
    </source>
</evidence>
<protein>
    <submittedName>
        <fullName evidence="4">Xanthine dehydrogenase accessory factor</fullName>
    </submittedName>
</protein>
<reference evidence="5" key="1">
    <citation type="submission" date="2017-04" db="EMBL/GenBank/DDBJ databases">
        <authorList>
            <person name="Varghese N."/>
            <person name="Submissions S."/>
        </authorList>
    </citation>
    <scope>NUCLEOTIDE SEQUENCE [LARGE SCALE GENOMIC DNA]</scope>
    <source>
        <strain evidence="5">RKEM611</strain>
    </source>
</reference>
<organism evidence="4 5">
    <name type="scientific">Pseudobacteriovorax antillogorgiicola</name>
    <dbReference type="NCBI Taxonomy" id="1513793"/>
    <lineage>
        <taxon>Bacteria</taxon>
        <taxon>Pseudomonadati</taxon>
        <taxon>Bdellovibrionota</taxon>
        <taxon>Oligoflexia</taxon>
        <taxon>Oligoflexales</taxon>
        <taxon>Pseudobacteriovoracaceae</taxon>
        <taxon>Pseudobacteriovorax</taxon>
    </lineage>
</organism>
<dbReference type="SUPFAM" id="SSF51984">
    <property type="entry name" value="MurCD N-terminal domain"/>
    <property type="match status" value="1"/>
</dbReference>
<dbReference type="Gene3D" id="3.40.50.720">
    <property type="entry name" value="NAD(P)-binding Rossmann-like Domain"/>
    <property type="match status" value="1"/>
</dbReference>
<feature type="domain" description="XdhC Rossmann" evidence="3">
    <location>
        <begin position="108"/>
        <end position="251"/>
    </location>
</feature>
<dbReference type="EMBL" id="FWZT01000013">
    <property type="protein sequence ID" value="SMF42733.1"/>
    <property type="molecule type" value="Genomic_DNA"/>
</dbReference>
<feature type="region of interest" description="Disordered" evidence="1">
    <location>
        <begin position="262"/>
        <end position="284"/>
    </location>
</feature>
<dbReference type="InterPro" id="IPR014308">
    <property type="entry name" value="Xanthine_DH_XdhC"/>
</dbReference>
<dbReference type="Pfam" id="PF13478">
    <property type="entry name" value="XdhC_C"/>
    <property type="match status" value="1"/>
</dbReference>
<dbReference type="PANTHER" id="PTHR30388">
    <property type="entry name" value="ALDEHYDE OXIDOREDUCTASE MOLYBDENUM COFACTOR ASSEMBLY PROTEIN"/>
    <property type="match status" value="1"/>
</dbReference>
<dbReference type="InterPro" id="IPR003777">
    <property type="entry name" value="XdhC_CoxI"/>
</dbReference>
<dbReference type="InterPro" id="IPR052698">
    <property type="entry name" value="MoCofactor_Util/Proc"/>
</dbReference>
<dbReference type="PANTHER" id="PTHR30388:SF6">
    <property type="entry name" value="XANTHINE DEHYDROGENASE SUBUNIT A-RELATED"/>
    <property type="match status" value="1"/>
</dbReference>
<proteinExistence type="predicted"/>
<dbReference type="NCBIfam" id="TIGR02964">
    <property type="entry name" value="xanthine_xdhC"/>
    <property type="match status" value="1"/>
</dbReference>
<feature type="domain" description="XdhC- CoxI" evidence="2">
    <location>
        <begin position="12"/>
        <end position="69"/>
    </location>
</feature>